<feature type="region of interest" description="Disordered" evidence="1">
    <location>
        <begin position="95"/>
        <end position="229"/>
    </location>
</feature>
<dbReference type="Proteomes" id="UP000636709">
    <property type="component" value="Unassembled WGS sequence"/>
</dbReference>
<reference evidence="2" key="1">
    <citation type="submission" date="2020-07" db="EMBL/GenBank/DDBJ databases">
        <title>Genome sequence and genetic diversity analysis of an under-domesticated orphan crop, white fonio (Digitaria exilis).</title>
        <authorList>
            <person name="Bennetzen J.L."/>
            <person name="Chen S."/>
            <person name="Ma X."/>
            <person name="Wang X."/>
            <person name="Yssel A.E.J."/>
            <person name="Chaluvadi S.R."/>
            <person name="Johnson M."/>
            <person name="Gangashetty P."/>
            <person name="Hamidou F."/>
            <person name="Sanogo M.D."/>
            <person name="Zwaenepoel A."/>
            <person name="Wallace J."/>
            <person name="Van De Peer Y."/>
            <person name="Van Deynze A."/>
        </authorList>
    </citation>
    <scope>NUCLEOTIDE SEQUENCE</scope>
    <source>
        <tissue evidence="2">Leaves</tissue>
    </source>
</reference>
<evidence type="ECO:0000313" key="2">
    <source>
        <dbReference type="EMBL" id="KAF8670496.1"/>
    </source>
</evidence>
<comment type="caution">
    <text evidence="2">The sequence shown here is derived from an EMBL/GenBank/DDBJ whole genome shotgun (WGS) entry which is preliminary data.</text>
</comment>
<feature type="compositionally biased region" description="Low complexity" evidence="1">
    <location>
        <begin position="210"/>
        <end position="221"/>
    </location>
</feature>
<dbReference type="EMBL" id="JACEFO010002254">
    <property type="protein sequence ID" value="KAF8670496.1"/>
    <property type="molecule type" value="Genomic_DNA"/>
</dbReference>
<feature type="region of interest" description="Disordered" evidence="1">
    <location>
        <begin position="332"/>
        <end position="366"/>
    </location>
</feature>
<feature type="compositionally biased region" description="Low complexity" evidence="1">
    <location>
        <begin position="144"/>
        <end position="162"/>
    </location>
</feature>
<protein>
    <submittedName>
        <fullName evidence="2">Uncharacterized protein</fullName>
    </submittedName>
</protein>
<sequence length="382" mass="40229">MSRRGGGGDVNNFMTTWFSDGGMETGMMSPSWNKILRALPRFVRKQDGERHEKEDGAQLRLQECWPPFIRFPTPTRPSKPAPGITLWPGLIAAASSTKSPVPNSATPAMEEGTAAAACGPILPPDTIVSSRRGQKRGAPDEDAAAAGDGVPRGLPRRAGAAAVEEEDDEFTDSTDEKEELDESKSEDDAPAPPAHQLFDFMHVHPDTADDATAGSSSSTAAGRDDQRPIDVTLRLGVGPLAAVDTTLSLSLGSPAALAQDAAASSDAKLNLYDAIDELARHAATDDPSRVPLSPLVMPEDEGFFFFTADGGGNVDVSTAATAEDGGFVEFAADDEAGGEPSGLDLNEKPSPSHGPDLRAQPVEKRHLSRAPPFLDFCSFLPS</sequence>
<name>A0A835E8V3_9POAL</name>
<feature type="compositionally biased region" description="Polar residues" evidence="1">
    <location>
        <begin position="95"/>
        <end position="106"/>
    </location>
</feature>
<accession>A0A835E8V3</accession>
<proteinExistence type="predicted"/>
<evidence type="ECO:0000313" key="3">
    <source>
        <dbReference type="Proteomes" id="UP000636709"/>
    </source>
</evidence>
<gene>
    <name evidence="2" type="ORF">HU200_050514</name>
</gene>
<keyword evidence="3" id="KW-1185">Reference proteome</keyword>
<organism evidence="2 3">
    <name type="scientific">Digitaria exilis</name>
    <dbReference type="NCBI Taxonomy" id="1010633"/>
    <lineage>
        <taxon>Eukaryota</taxon>
        <taxon>Viridiplantae</taxon>
        <taxon>Streptophyta</taxon>
        <taxon>Embryophyta</taxon>
        <taxon>Tracheophyta</taxon>
        <taxon>Spermatophyta</taxon>
        <taxon>Magnoliopsida</taxon>
        <taxon>Liliopsida</taxon>
        <taxon>Poales</taxon>
        <taxon>Poaceae</taxon>
        <taxon>PACMAD clade</taxon>
        <taxon>Panicoideae</taxon>
        <taxon>Panicodae</taxon>
        <taxon>Paniceae</taxon>
        <taxon>Anthephorinae</taxon>
        <taxon>Digitaria</taxon>
    </lineage>
</organism>
<feature type="compositionally biased region" description="Acidic residues" evidence="1">
    <location>
        <begin position="163"/>
        <end position="181"/>
    </location>
</feature>
<evidence type="ECO:0000256" key="1">
    <source>
        <dbReference type="SAM" id="MobiDB-lite"/>
    </source>
</evidence>
<dbReference type="AlphaFoldDB" id="A0A835E8V3"/>